<evidence type="ECO:0000313" key="8">
    <source>
        <dbReference type="Proteomes" id="UP000322981"/>
    </source>
</evidence>
<dbReference type="InterPro" id="IPR006665">
    <property type="entry name" value="OmpA-like"/>
</dbReference>
<dbReference type="GO" id="GO:0009279">
    <property type="term" value="C:cell outer membrane"/>
    <property type="evidence" value="ECO:0007669"/>
    <property type="project" value="UniProtKB-SubCell"/>
</dbReference>
<dbReference type="InterPro" id="IPR006664">
    <property type="entry name" value="OMP_bac"/>
</dbReference>
<proteinExistence type="predicted"/>
<dbReference type="Gene3D" id="3.30.1330.60">
    <property type="entry name" value="OmpA-like domain"/>
    <property type="match status" value="1"/>
</dbReference>
<name>A0A5M8FNX2_9GAMM</name>
<feature type="domain" description="OmpA-like" evidence="6">
    <location>
        <begin position="84"/>
        <end position="205"/>
    </location>
</feature>
<evidence type="ECO:0000256" key="5">
    <source>
        <dbReference type="SAM" id="SignalP"/>
    </source>
</evidence>
<organism evidence="7 8">
    <name type="scientific">Thiohalocapsa marina</name>
    <dbReference type="NCBI Taxonomy" id="424902"/>
    <lineage>
        <taxon>Bacteria</taxon>
        <taxon>Pseudomonadati</taxon>
        <taxon>Pseudomonadota</taxon>
        <taxon>Gammaproteobacteria</taxon>
        <taxon>Chromatiales</taxon>
        <taxon>Chromatiaceae</taxon>
        <taxon>Thiohalocapsa</taxon>
    </lineage>
</organism>
<keyword evidence="2 4" id="KW-0472">Membrane</keyword>
<evidence type="ECO:0000256" key="3">
    <source>
        <dbReference type="ARBA" id="ARBA00023237"/>
    </source>
</evidence>
<dbReference type="PANTHER" id="PTHR30329:SF21">
    <property type="entry name" value="LIPOPROTEIN YIAD-RELATED"/>
    <property type="match status" value="1"/>
</dbReference>
<dbReference type="EMBL" id="VWXX01000004">
    <property type="protein sequence ID" value="KAA6186588.1"/>
    <property type="molecule type" value="Genomic_DNA"/>
</dbReference>
<evidence type="ECO:0000256" key="1">
    <source>
        <dbReference type="ARBA" id="ARBA00004442"/>
    </source>
</evidence>
<comment type="caution">
    <text evidence="7">The sequence shown here is derived from an EMBL/GenBank/DDBJ whole genome shotgun (WGS) entry which is preliminary data.</text>
</comment>
<dbReference type="InterPro" id="IPR036737">
    <property type="entry name" value="OmpA-like_sf"/>
</dbReference>
<comment type="subcellular location">
    <subcellularLocation>
        <location evidence="1">Cell outer membrane</location>
    </subcellularLocation>
</comment>
<reference evidence="7 8" key="1">
    <citation type="submission" date="2019-09" db="EMBL/GenBank/DDBJ databases">
        <title>Whole-genome sequence of the purple sulfur bacterium Thiohalocapsa marina DSM 19078.</title>
        <authorList>
            <person name="Kyndt J.A."/>
            <person name="Meyer T.E."/>
        </authorList>
    </citation>
    <scope>NUCLEOTIDE SEQUENCE [LARGE SCALE GENOMIC DNA]</scope>
    <source>
        <strain evidence="7 8">DSM 19078</strain>
    </source>
</reference>
<feature type="signal peptide" evidence="5">
    <location>
        <begin position="1"/>
        <end position="29"/>
    </location>
</feature>
<evidence type="ECO:0000256" key="2">
    <source>
        <dbReference type="ARBA" id="ARBA00023136"/>
    </source>
</evidence>
<dbReference type="PROSITE" id="PS51123">
    <property type="entry name" value="OMPA_2"/>
    <property type="match status" value="1"/>
</dbReference>
<keyword evidence="8" id="KW-1185">Reference proteome</keyword>
<accession>A0A5M8FNX2</accession>
<feature type="chain" id="PRO_5024400826" evidence="5">
    <location>
        <begin position="30"/>
        <end position="205"/>
    </location>
</feature>
<dbReference type="PANTHER" id="PTHR30329">
    <property type="entry name" value="STATOR ELEMENT OF FLAGELLAR MOTOR COMPLEX"/>
    <property type="match status" value="1"/>
</dbReference>
<dbReference type="AlphaFoldDB" id="A0A5M8FNX2"/>
<keyword evidence="5" id="KW-0732">Signal</keyword>
<dbReference type="CDD" id="cd07185">
    <property type="entry name" value="OmpA_C-like"/>
    <property type="match status" value="1"/>
</dbReference>
<sequence>MKTIASARATALAVSAAFALSIGSTAAVANGLAGPVVASVDTQESYWYAAGDVSLPNGQLWANSAGECWQSAYPDGPNNLPPCEMAVPQSVTIALNFEFDKYVVPDYVVNREVLADIDDYIARVKATPENEYITIVGHTDAKGSDEYNMGLGYRRADAVRDHFIAQGYPEEHLAPAQSMGKRDLLPGVDPFSVEQRRVVITKSDG</sequence>
<dbReference type="InterPro" id="IPR050330">
    <property type="entry name" value="Bact_OuterMem_StrucFunc"/>
</dbReference>
<evidence type="ECO:0000256" key="4">
    <source>
        <dbReference type="PROSITE-ProRule" id="PRU00473"/>
    </source>
</evidence>
<gene>
    <name evidence="7" type="ORF">F2Q65_04210</name>
</gene>
<dbReference type="PRINTS" id="PR01021">
    <property type="entry name" value="OMPADOMAIN"/>
</dbReference>
<protein>
    <submittedName>
        <fullName evidence="7">OmpA family protein</fullName>
    </submittedName>
</protein>
<dbReference type="Pfam" id="PF00691">
    <property type="entry name" value="OmpA"/>
    <property type="match status" value="1"/>
</dbReference>
<dbReference type="OrthoDB" id="9805832at2"/>
<dbReference type="Proteomes" id="UP000322981">
    <property type="component" value="Unassembled WGS sequence"/>
</dbReference>
<evidence type="ECO:0000313" key="7">
    <source>
        <dbReference type="EMBL" id="KAA6186588.1"/>
    </source>
</evidence>
<dbReference type="RefSeq" id="WP_150090758.1">
    <property type="nucleotide sequence ID" value="NZ_JBFUOH010000052.1"/>
</dbReference>
<keyword evidence="3" id="KW-0998">Cell outer membrane</keyword>
<dbReference type="SUPFAM" id="SSF103088">
    <property type="entry name" value="OmpA-like"/>
    <property type="match status" value="1"/>
</dbReference>
<evidence type="ECO:0000259" key="6">
    <source>
        <dbReference type="PROSITE" id="PS51123"/>
    </source>
</evidence>